<dbReference type="InterPro" id="IPR040044">
    <property type="entry name" value="SRR1L"/>
</dbReference>
<sequence>MSKKNRKLFSTRSQKYKKSIEECTNIIATSPFWIQFSTTIKVVLNGSNLSSILCYGLGNFFESIQSKYQLGLLLTIKNEFKVKNCYVYDPKFTDAERTHLAEVGCDSLSENEEGKRNLLPGTFVYMPHCPKQLLNNLLWANWNKEILMSCIIVCNSIDQTVTSTLDRILNKYAYYVKKISPYVIEKKCCDNFIYDDVFNDMSLHIFPVEKFKELENIFWERGKEPMYDNDELEFITKFECMSFQS</sequence>
<gene>
    <name evidence="3" type="ORF">AGLY_010584</name>
</gene>
<dbReference type="GO" id="GO:0005634">
    <property type="term" value="C:nucleus"/>
    <property type="evidence" value="ECO:0007669"/>
    <property type="project" value="TreeGrafter"/>
</dbReference>
<dbReference type="GO" id="GO:0005737">
    <property type="term" value="C:cytoplasm"/>
    <property type="evidence" value="ECO:0007669"/>
    <property type="project" value="TreeGrafter"/>
</dbReference>
<dbReference type="PANTHER" id="PTHR28626:SF3">
    <property type="entry name" value="SRR1-LIKE PROTEIN"/>
    <property type="match status" value="1"/>
</dbReference>
<dbReference type="InterPro" id="IPR012942">
    <property type="entry name" value="SRR1-like"/>
</dbReference>
<evidence type="ECO:0000313" key="3">
    <source>
        <dbReference type="EMBL" id="KAE9531378.1"/>
    </source>
</evidence>
<keyword evidence="4" id="KW-1185">Reference proteome</keyword>
<accession>A0A6G0TED5</accession>
<protein>
    <recommendedName>
        <fullName evidence="2">SRR1-like domain-containing protein</fullName>
    </recommendedName>
</protein>
<feature type="domain" description="SRR1-like" evidence="2">
    <location>
        <begin position="44"/>
        <end position="205"/>
    </location>
</feature>
<organism evidence="3 4">
    <name type="scientific">Aphis glycines</name>
    <name type="common">Soybean aphid</name>
    <dbReference type="NCBI Taxonomy" id="307491"/>
    <lineage>
        <taxon>Eukaryota</taxon>
        <taxon>Metazoa</taxon>
        <taxon>Ecdysozoa</taxon>
        <taxon>Arthropoda</taxon>
        <taxon>Hexapoda</taxon>
        <taxon>Insecta</taxon>
        <taxon>Pterygota</taxon>
        <taxon>Neoptera</taxon>
        <taxon>Paraneoptera</taxon>
        <taxon>Hemiptera</taxon>
        <taxon>Sternorrhyncha</taxon>
        <taxon>Aphidomorpha</taxon>
        <taxon>Aphidoidea</taxon>
        <taxon>Aphididae</taxon>
        <taxon>Aphidini</taxon>
        <taxon>Aphis</taxon>
        <taxon>Aphis</taxon>
    </lineage>
</organism>
<dbReference type="PANTHER" id="PTHR28626">
    <property type="entry name" value="SRR1-LIKE PROTEIN"/>
    <property type="match status" value="1"/>
</dbReference>
<reference evidence="3 4" key="1">
    <citation type="submission" date="2019-08" db="EMBL/GenBank/DDBJ databases">
        <title>The genome of the soybean aphid Biotype 1, its phylome, world population structure and adaptation to the North American continent.</title>
        <authorList>
            <person name="Giordano R."/>
            <person name="Donthu R.K."/>
            <person name="Hernandez A.G."/>
            <person name="Wright C.L."/>
            <person name="Zimin A.V."/>
        </authorList>
    </citation>
    <scope>NUCLEOTIDE SEQUENCE [LARGE SCALE GENOMIC DNA]</scope>
    <source>
        <tissue evidence="3">Whole aphids</tissue>
    </source>
</reference>
<evidence type="ECO:0000313" key="4">
    <source>
        <dbReference type="Proteomes" id="UP000475862"/>
    </source>
</evidence>
<comment type="similarity">
    <text evidence="1">Belongs to the SRR1 family.</text>
</comment>
<dbReference type="Proteomes" id="UP000475862">
    <property type="component" value="Unassembled WGS sequence"/>
</dbReference>
<proteinExistence type="inferred from homology"/>
<evidence type="ECO:0000259" key="2">
    <source>
        <dbReference type="Pfam" id="PF07985"/>
    </source>
</evidence>
<dbReference type="Pfam" id="PF07985">
    <property type="entry name" value="SRR1"/>
    <property type="match status" value="1"/>
</dbReference>
<comment type="caution">
    <text evidence="3">The sequence shown here is derived from an EMBL/GenBank/DDBJ whole genome shotgun (WGS) entry which is preliminary data.</text>
</comment>
<dbReference type="AlphaFoldDB" id="A0A6G0TED5"/>
<name>A0A6G0TED5_APHGL</name>
<dbReference type="EMBL" id="VYZN01000041">
    <property type="protein sequence ID" value="KAE9531378.1"/>
    <property type="molecule type" value="Genomic_DNA"/>
</dbReference>
<dbReference type="OrthoDB" id="551431at2759"/>
<evidence type="ECO:0000256" key="1">
    <source>
        <dbReference type="ARBA" id="ARBA00009856"/>
    </source>
</evidence>